<sequence length="106" mass="12122">MMRTKEELTQAIRTQFVNVRERGRILAQALKVRADIAATRRRLRLTFADLGETVYTMLTAGEVVDLAENLSEFKLRVEGLKAELRQREEALKLIMDGEAEEEEAAE</sequence>
<proteinExistence type="predicted"/>
<dbReference type="AlphaFoldDB" id="A0A382Q3D8"/>
<evidence type="ECO:0000256" key="1">
    <source>
        <dbReference type="SAM" id="Coils"/>
    </source>
</evidence>
<reference evidence="2" key="1">
    <citation type="submission" date="2018-05" db="EMBL/GenBank/DDBJ databases">
        <authorList>
            <person name="Lanie J.A."/>
            <person name="Ng W.-L."/>
            <person name="Kazmierczak K.M."/>
            <person name="Andrzejewski T.M."/>
            <person name="Davidsen T.M."/>
            <person name="Wayne K.J."/>
            <person name="Tettelin H."/>
            <person name="Glass J.I."/>
            <person name="Rusch D."/>
            <person name="Podicherti R."/>
            <person name="Tsui H.-C.T."/>
            <person name="Winkler M.E."/>
        </authorList>
    </citation>
    <scope>NUCLEOTIDE SEQUENCE</scope>
</reference>
<feature type="coiled-coil region" evidence="1">
    <location>
        <begin position="63"/>
        <end position="90"/>
    </location>
</feature>
<name>A0A382Q3D8_9ZZZZ</name>
<evidence type="ECO:0000313" key="2">
    <source>
        <dbReference type="EMBL" id="SVC78962.1"/>
    </source>
</evidence>
<accession>A0A382Q3D8</accession>
<dbReference type="EMBL" id="UINC01111042">
    <property type="protein sequence ID" value="SVC78962.1"/>
    <property type="molecule type" value="Genomic_DNA"/>
</dbReference>
<protein>
    <submittedName>
        <fullName evidence="2">Uncharacterized protein</fullName>
    </submittedName>
</protein>
<keyword evidence="1" id="KW-0175">Coiled coil</keyword>
<organism evidence="2">
    <name type="scientific">marine metagenome</name>
    <dbReference type="NCBI Taxonomy" id="408172"/>
    <lineage>
        <taxon>unclassified sequences</taxon>
        <taxon>metagenomes</taxon>
        <taxon>ecological metagenomes</taxon>
    </lineage>
</organism>
<gene>
    <name evidence="2" type="ORF">METZ01_LOCUS331816</name>
</gene>